<dbReference type="Gene3D" id="1.10.8.430">
    <property type="entry name" value="Helical domain of apoptotic protease-activating factors"/>
    <property type="match status" value="1"/>
</dbReference>
<dbReference type="InterPro" id="IPR027417">
    <property type="entry name" value="P-loop_NTPase"/>
</dbReference>
<keyword evidence="1" id="KW-0433">Leucine-rich repeat</keyword>
<dbReference type="GO" id="GO:0007165">
    <property type="term" value="P:signal transduction"/>
    <property type="evidence" value="ECO:0007669"/>
    <property type="project" value="InterPro"/>
</dbReference>
<evidence type="ECO:0000256" key="3">
    <source>
        <dbReference type="ARBA" id="ARBA00022737"/>
    </source>
</evidence>
<dbReference type="Gene3D" id="3.90.700.10">
    <property type="entry name" value="Succinate dehydrogenase/fumarate reductase flavoprotein, catalytic domain"/>
    <property type="match status" value="1"/>
</dbReference>
<feature type="transmembrane region" description="Helical" evidence="7">
    <location>
        <begin position="1237"/>
        <end position="1266"/>
    </location>
</feature>
<dbReference type="InterPro" id="IPR044974">
    <property type="entry name" value="Disease_R_plants"/>
</dbReference>
<dbReference type="Pfam" id="PF00890">
    <property type="entry name" value="FAD_binding_2"/>
    <property type="match status" value="1"/>
</dbReference>
<accession>A0AA36E5S5</accession>
<evidence type="ECO:0000256" key="7">
    <source>
        <dbReference type="SAM" id="Phobius"/>
    </source>
</evidence>
<dbReference type="GO" id="GO:0016491">
    <property type="term" value="F:oxidoreductase activity"/>
    <property type="evidence" value="ECO:0007669"/>
    <property type="project" value="UniProtKB-KW"/>
</dbReference>
<dbReference type="InterPro" id="IPR002182">
    <property type="entry name" value="NB-ARC"/>
</dbReference>
<protein>
    <recommendedName>
        <fullName evidence="8">TIR domain-containing protein</fullName>
    </recommendedName>
</protein>
<evidence type="ECO:0000256" key="5">
    <source>
        <dbReference type="ARBA" id="ARBA00023002"/>
    </source>
</evidence>
<dbReference type="InterPro" id="IPR042197">
    <property type="entry name" value="Apaf_helical"/>
</dbReference>
<dbReference type="InterPro" id="IPR058192">
    <property type="entry name" value="WHD_ROQ1-like"/>
</dbReference>
<dbReference type="InterPro" id="IPR055414">
    <property type="entry name" value="LRR_R13L4/SHOC2-like"/>
</dbReference>
<feature type="domain" description="TIR" evidence="8">
    <location>
        <begin position="13"/>
        <end position="177"/>
    </location>
</feature>
<dbReference type="Pfam" id="PF01582">
    <property type="entry name" value="TIR"/>
    <property type="match status" value="1"/>
</dbReference>
<dbReference type="PANTHER" id="PTHR11017">
    <property type="entry name" value="LEUCINE-RICH REPEAT-CONTAINING PROTEIN"/>
    <property type="match status" value="1"/>
</dbReference>
<dbReference type="Pfam" id="PF23598">
    <property type="entry name" value="LRR_14"/>
    <property type="match status" value="1"/>
</dbReference>
<keyword evidence="4" id="KW-0611">Plant defense</keyword>
<dbReference type="Gene3D" id="3.40.50.10140">
    <property type="entry name" value="Toll/interleukin-1 receptor homology (TIR) domain"/>
    <property type="match status" value="1"/>
</dbReference>
<dbReference type="SUPFAM" id="SSF52200">
    <property type="entry name" value="Toll/Interleukin receptor TIR domain"/>
    <property type="match status" value="1"/>
</dbReference>
<dbReference type="InterPro" id="IPR003953">
    <property type="entry name" value="FAD-dep_OxRdtase_2_FAD-bd"/>
</dbReference>
<keyword evidence="5" id="KW-0560">Oxidoreductase</keyword>
<evidence type="ECO:0000256" key="6">
    <source>
        <dbReference type="ARBA" id="ARBA00023027"/>
    </source>
</evidence>
<keyword evidence="2" id="KW-0285">Flavoprotein</keyword>
<dbReference type="PROSITE" id="PS50104">
    <property type="entry name" value="TIR"/>
    <property type="match status" value="1"/>
</dbReference>
<dbReference type="InterPro" id="IPR027477">
    <property type="entry name" value="Succ_DH/fumarate_Rdtase_cat_sf"/>
</dbReference>
<dbReference type="GO" id="GO:0043531">
    <property type="term" value="F:ADP binding"/>
    <property type="evidence" value="ECO:0007669"/>
    <property type="project" value="InterPro"/>
</dbReference>
<dbReference type="PANTHER" id="PTHR11017:SF544">
    <property type="entry name" value="ADP-RIBOSYL CYCLASE_CYCLIC ADP-RIBOSE HYDROLASE"/>
    <property type="match status" value="1"/>
</dbReference>
<dbReference type="InterPro" id="IPR035897">
    <property type="entry name" value="Toll_tir_struct_dom_sf"/>
</dbReference>
<dbReference type="GO" id="GO:0006952">
    <property type="term" value="P:defense response"/>
    <property type="evidence" value="ECO:0007669"/>
    <property type="project" value="UniProtKB-KW"/>
</dbReference>
<dbReference type="SMART" id="SM00255">
    <property type="entry name" value="TIR"/>
    <property type="match status" value="1"/>
</dbReference>
<dbReference type="GO" id="GO:0051707">
    <property type="term" value="P:response to other organism"/>
    <property type="evidence" value="ECO:0007669"/>
    <property type="project" value="UniProtKB-ARBA"/>
</dbReference>
<dbReference type="EMBL" id="OX465080">
    <property type="protein sequence ID" value="CAI9282580.1"/>
    <property type="molecule type" value="Genomic_DNA"/>
</dbReference>
<dbReference type="InterPro" id="IPR032675">
    <property type="entry name" value="LRR_dom_sf"/>
</dbReference>
<dbReference type="SUPFAM" id="SSF52540">
    <property type="entry name" value="P-loop containing nucleoside triphosphate hydrolases"/>
    <property type="match status" value="1"/>
</dbReference>
<evidence type="ECO:0000256" key="2">
    <source>
        <dbReference type="ARBA" id="ARBA00022630"/>
    </source>
</evidence>
<evidence type="ECO:0000313" key="9">
    <source>
        <dbReference type="EMBL" id="CAI9282580.1"/>
    </source>
</evidence>
<dbReference type="SUPFAM" id="SSF56425">
    <property type="entry name" value="Succinate dehydrogenase/fumarate reductase flavoprotein, catalytic domain"/>
    <property type="match status" value="1"/>
</dbReference>
<evidence type="ECO:0000256" key="1">
    <source>
        <dbReference type="ARBA" id="ARBA00022614"/>
    </source>
</evidence>
<proteinExistence type="predicted"/>
<evidence type="ECO:0000313" key="10">
    <source>
        <dbReference type="Proteomes" id="UP001177003"/>
    </source>
</evidence>
<reference evidence="9" key="1">
    <citation type="submission" date="2023-04" db="EMBL/GenBank/DDBJ databases">
        <authorList>
            <person name="Vijverberg K."/>
            <person name="Xiong W."/>
            <person name="Schranz E."/>
        </authorList>
    </citation>
    <scope>NUCLEOTIDE SEQUENCE</scope>
</reference>
<dbReference type="Proteomes" id="UP001177003">
    <property type="component" value="Chromosome 4"/>
</dbReference>
<dbReference type="FunFam" id="3.40.50.10140:FF:000007">
    <property type="entry name" value="Disease resistance protein (TIR-NBS-LRR class)"/>
    <property type="match status" value="1"/>
</dbReference>
<keyword evidence="7" id="KW-0472">Membrane</keyword>
<evidence type="ECO:0000259" key="8">
    <source>
        <dbReference type="PROSITE" id="PS50104"/>
    </source>
</evidence>
<dbReference type="Gene3D" id="3.40.50.300">
    <property type="entry name" value="P-loop containing nucleotide triphosphate hydrolases"/>
    <property type="match status" value="1"/>
</dbReference>
<keyword evidence="6" id="KW-0520">NAD</keyword>
<dbReference type="Pfam" id="PF23282">
    <property type="entry name" value="WHD_ROQ1"/>
    <property type="match status" value="1"/>
</dbReference>
<keyword evidence="10" id="KW-1185">Reference proteome</keyword>
<keyword evidence="7" id="KW-1133">Transmembrane helix</keyword>
<name>A0AA36E5S5_LACSI</name>
<dbReference type="Gene3D" id="3.80.10.10">
    <property type="entry name" value="Ribonuclease Inhibitor"/>
    <property type="match status" value="3"/>
</dbReference>
<evidence type="ECO:0000256" key="4">
    <source>
        <dbReference type="ARBA" id="ARBA00022821"/>
    </source>
</evidence>
<dbReference type="Pfam" id="PF00931">
    <property type="entry name" value="NB-ARC"/>
    <property type="match status" value="1"/>
</dbReference>
<sequence>MASSSTSSIHKSFKYDVFLSFRGEDTRTKFVDHLYHALQQKSIRTYKDNEKIKKGKKISEELIESIEDSKFYIIVFSKNYASSSWCLDELMKIMECHRTTEHTVYPVFYDVEPSEVRKQSGAVEEAFSKHENEEAAGKWREALKEAADLAGWELKNTANGHEAKFIQKIVEELSLELHSISFNIDKKLVGMESRMKEVVSSLRIGFDDVCMMGIKGMGGGGKTTLARAVFDQISFQFEGKSFVENVREVSTASFSGLKTLQNQILSDVLNDKGINVNSVYDGKHVIKRMMPNRKVLVVLDDVDHIDQLEALAGEPNWFKPGSRIIITTRDEQVLLAYRVNVICDVNLLSFNEAICLFSRYAFGKEIPVHGYNELSRQVVCYAAGLPLTIRVLGSFLCGKNELEWIDALERLKTIPETETLKKLEISYIALEEDYKEIFLDVACILKGWRKDLAIKVLESCGFHARNGLRVLEQKSLIFFDDKRVQMHDHIVEMGKNIVRRGHPNKPHKHSRLWIEDEIQEILANDLGTKATRCILIHHTKLDPYILIKGLRKMKELRFLYYVVGNHFRDLEFNNKAILDLPNALRCLCVNYYPFRSLPTTFQANNLVALEMVNSRIVQLREGGGNKVLNKLRFLDLSYSQRLNTFDIGLTPNLETLNLRHCYDLVEIHLSGGCLNLISIDLSNSSRLRTLDLGLAPNLETLILSECRDLVELRMPSRCLYLRSLQLTNSKLRTLDIGSTPNLENLKLGYCYFLEELHMADECQKLENLDISYSNLRSLNLGLSPNLRNLDLNGCYNLVELHTPIGCLKNLAHLHLSGCLGFRSFQFNLKHYTSSRVDESLEVGPLAELDLIVESVERCPLHPDNSLPKFLFGLVYKEDRLSLTRNLEILISVGMCACTNLETFSGRICGLRRLKNLKLEGSILEVPKDMGQLECLEELTLWRTDIKHLPNSICMLKHLKSLKLISCLLLEKLPKDLGRLECLEDLTLFSLGITHLSESICMLKALKSLKITHCRLLEKLPEDLGRLECLEKIDLSYTTIKHLPDSICMLKHLKFLELMYCWLLEKLPDDLGRLECLEKLSLRGCKLLQDIPNSIYGFFSHVGLHPRYKAEYTKQMSTQWWDDFEKLGRPGKANSQKTIGYGRAYFSKTSAHTCTGDGNAMCGGLPLETYNLVHLNAGSRGEGGILRNSEGERFMERYAPTAKDLASRDVVSISMTMEIREGRGVGMFYVSSPIKSQFMVLIVLEQILFLALLFLVALLFSVELLLIEFQKSISQVKLFSKFCIYRENEKVRLDYRSVHMNTLDEEVETFPHKAERILITSSHKDQTYS</sequence>
<keyword evidence="3" id="KW-0677">Repeat</keyword>
<keyword evidence="7" id="KW-0812">Transmembrane</keyword>
<dbReference type="PRINTS" id="PR00364">
    <property type="entry name" value="DISEASERSIST"/>
</dbReference>
<dbReference type="SUPFAM" id="SSF52058">
    <property type="entry name" value="L domain-like"/>
    <property type="match status" value="2"/>
</dbReference>
<gene>
    <name evidence="9" type="ORF">LSALG_LOCUS22216</name>
</gene>
<organism evidence="9 10">
    <name type="scientific">Lactuca saligna</name>
    <name type="common">Willowleaf lettuce</name>
    <dbReference type="NCBI Taxonomy" id="75948"/>
    <lineage>
        <taxon>Eukaryota</taxon>
        <taxon>Viridiplantae</taxon>
        <taxon>Streptophyta</taxon>
        <taxon>Embryophyta</taxon>
        <taxon>Tracheophyta</taxon>
        <taxon>Spermatophyta</taxon>
        <taxon>Magnoliopsida</taxon>
        <taxon>eudicotyledons</taxon>
        <taxon>Gunneridae</taxon>
        <taxon>Pentapetalae</taxon>
        <taxon>asterids</taxon>
        <taxon>campanulids</taxon>
        <taxon>Asterales</taxon>
        <taxon>Asteraceae</taxon>
        <taxon>Cichorioideae</taxon>
        <taxon>Cichorieae</taxon>
        <taxon>Lactucinae</taxon>
        <taxon>Lactuca</taxon>
    </lineage>
</organism>
<dbReference type="InterPro" id="IPR000157">
    <property type="entry name" value="TIR_dom"/>
</dbReference>
<dbReference type="Gene3D" id="4.10.80.40">
    <property type="entry name" value="succinate dehydrogenase protein domain"/>
    <property type="match status" value="1"/>
</dbReference>